<evidence type="ECO:0000259" key="10">
    <source>
        <dbReference type="PROSITE" id="PS50114"/>
    </source>
</evidence>
<feature type="compositionally biased region" description="Polar residues" evidence="7">
    <location>
        <begin position="546"/>
        <end position="572"/>
    </location>
</feature>
<feature type="region of interest" description="Disordered" evidence="7">
    <location>
        <begin position="484"/>
        <end position="598"/>
    </location>
</feature>
<proteinExistence type="predicted"/>
<feature type="compositionally biased region" description="Polar residues" evidence="7">
    <location>
        <begin position="722"/>
        <end position="737"/>
    </location>
</feature>
<dbReference type="PROSITE" id="PS50114">
    <property type="entry name" value="GATA_ZN_FINGER_2"/>
    <property type="match status" value="1"/>
</dbReference>
<dbReference type="SUPFAM" id="SSF55785">
    <property type="entry name" value="PYP-like sensor domain (PAS domain)"/>
    <property type="match status" value="1"/>
</dbReference>
<dbReference type="Gene3D" id="3.30.50.10">
    <property type="entry name" value="Erythroid Transcription Factor GATA-1, subunit A"/>
    <property type="match status" value="1"/>
</dbReference>
<feature type="region of interest" description="Disordered" evidence="7">
    <location>
        <begin position="237"/>
        <end position="258"/>
    </location>
</feature>
<feature type="domain" description="GATA-type" evidence="10">
    <location>
        <begin position="570"/>
        <end position="605"/>
    </location>
</feature>
<comment type="caution">
    <text evidence="11">The sequence shown here is derived from an EMBL/GenBank/DDBJ whole genome shotgun (WGS) entry which is preliminary data.</text>
</comment>
<feature type="signal peptide" evidence="8">
    <location>
        <begin position="1"/>
        <end position="21"/>
    </location>
</feature>
<keyword evidence="2 6" id="KW-0863">Zinc-finger</keyword>
<evidence type="ECO:0000256" key="2">
    <source>
        <dbReference type="ARBA" id="ARBA00022771"/>
    </source>
</evidence>
<reference evidence="11" key="1">
    <citation type="submission" date="2021-06" db="EMBL/GenBank/DDBJ databases">
        <authorList>
            <person name="Kallberg Y."/>
            <person name="Tangrot J."/>
            <person name="Rosling A."/>
        </authorList>
    </citation>
    <scope>NUCLEOTIDE SEQUENCE</scope>
    <source>
        <strain evidence="11">87-6 pot B 2015</strain>
    </source>
</reference>
<dbReference type="InterPro" id="IPR000014">
    <property type="entry name" value="PAS"/>
</dbReference>
<dbReference type="PANTHER" id="PTHR47172">
    <property type="entry name" value="OS01G0976800 PROTEIN"/>
    <property type="match status" value="1"/>
</dbReference>
<dbReference type="InterPro" id="IPR013088">
    <property type="entry name" value="Znf_NHR/GATA"/>
</dbReference>
<protein>
    <submittedName>
        <fullName evidence="11">12116_t:CDS:1</fullName>
    </submittedName>
</protein>
<dbReference type="PANTHER" id="PTHR47172:SF24">
    <property type="entry name" value="GATA ZINC FINGER DOMAIN-CONTAINING PROTEIN 14-RELATED"/>
    <property type="match status" value="1"/>
</dbReference>
<evidence type="ECO:0000256" key="5">
    <source>
        <dbReference type="ARBA" id="ARBA00023163"/>
    </source>
</evidence>
<evidence type="ECO:0000256" key="4">
    <source>
        <dbReference type="ARBA" id="ARBA00023015"/>
    </source>
</evidence>
<dbReference type="CDD" id="cd00202">
    <property type="entry name" value="ZnF_GATA"/>
    <property type="match status" value="1"/>
</dbReference>
<evidence type="ECO:0000256" key="7">
    <source>
        <dbReference type="SAM" id="MobiDB-lite"/>
    </source>
</evidence>
<keyword evidence="1" id="KW-0479">Metal-binding</keyword>
<feature type="compositionally biased region" description="Polar residues" evidence="7">
    <location>
        <begin position="443"/>
        <end position="461"/>
    </location>
</feature>
<dbReference type="Proteomes" id="UP000789375">
    <property type="component" value="Unassembled WGS sequence"/>
</dbReference>
<organism evidence="11 12">
    <name type="scientific">Funneliformis mosseae</name>
    <name type="common">Endomycorrhizal fungus</name>
    <name type="synonym">Glomus mosseae</name>
    <dbReference type="NCBI Taxonomy" id="27381"/>
    <lineage>
        <taxon>Eukaryota</taxon>
        <taxon>Fungi</taxon>
        <taxon>Fungi incertae sedis</taxon>
        <taxon>Mucoromycota</taxon>
        <taxon>Glomeromycotina</taxon>
        <taxon>Glomeromycetes</taxon>
        <taxon>Glomerales</taxon>
        <taxon>Glomeraceae</taxon>
        <taxon>Funneliformis</taxon>
    </lineage>
</organism>
<dbReference type="EMBL" id="CAJVPP010001044">
    <property type="protein sequence ID" value="CAG8530562.1"/>
    <property type="molecule type" value="Genomic_DNA"/>
</dbReference>
<dbReference type="Gene3D" id="3.30.450.20">
    <property type="entry name" value="PAS domain"/>
    <property type="match status" value="1"/>
</dbReference>
<keyword evidence="8" id="KW-0732">Signal</keyword>
<dbReference type="SUPFAM" id="SSF57716">
    <property type="entry name" value="Glucocorticoid receptor-like (DNA-binding domain)"/>
    <property type="match status" value="1"/>
</dbReference>
<keyword evidence="3" id="KW-0862">Zinc</keyword>
<sequence length="766" mass="86887">MTSTTCFWCLLSLKDLSFVYLSSWLSKALGPEHDLMLGTSFFDYFHPEEQELARRDLTEFVKKKTLTCSVTRCQYNSIQAIKNKLQQSMIPSSKSFQQMTQYSPVSSTMTSPTSVQTTNDEFIIMNVGMNVVSQDIVLACFHSDDKLTSLMHKHVANGLSKVQTPPSTPFSENSFNGNNDETPNRIFQIFDRKSLDLIFTWPQPFSNFDSTDSTSDLYNKDDFSRLLQDVLMTKNNHAGINRNGSNDPDKKTNKADAGSPNCLKLVSDKHIILLSSGTYRQVESVVISYGDIIFSYFQILPPASSKVSLGVSSAFIKPKSKSAPCSPATTINDSNCPVKRPRSPGSLSPLSSSCISSEIHHYVQNFTYLQDDVPEFYLNHRTKKHRVSEPPSASIGSSDNDSKVHLVNGSPSPTHSPRKLSRLLPSYQPPSPSYQLNSPPYQGNPSSYQGKNPSYQSKTSSYQPILPSQQLRHIQPCPPQITIAKDQKASQHPQQSYHPRILPATQPSSQQQQSYPSPTNRPAPFLTQNYPPVLPRQQPSSQSSSAANQTRRFSQFSPHQRRTSNNNKNTSGVKKCESCHTSSSPEWRRGPTGHKTLCNACGLRYSRTIARENRKREQAQRDQEQRQREQREREERARERAAAMMMQRVIEPFSQYRPAIVAVSASHYHYPETSHYHHHHIHPTQLPPNYPQQRQLDVSQPEDLTASHDYNLPRPNYFERQQSESCASTINNSSYQTDDSDDHRRSQLMTTANYLYPKEAYFHRNQ</sequence>
<evidence type="ECO:0000313" key="11">
    <source>
        <dbReference type="EMBL" id="CAG8530562.1"/>
    </source>
</evidence>
<dbReference type="InterPro" id="IPR035965">
    <property type="entry name" value="PAS-like_dom_sf"/>
</dbReference>
<feature type="domain" description="PAS" evidence="9">
    <location>
        <begin position="18"/>
        <end position="64"/>
    </location>
</feature>
<evidence type="ECO:0000256" key="6">
    <source>
        <dbReference type="PROSITE-ProRule" id="PRU00094"/>
    </source>
</evidence>
<feature type="region of interest" description="Disordered" evidence="7">
    <location>
        <begin position="383"/>
        <end position="461"/>
    </location>
</feature>
<dbReference type="GO" id="GO:0006355">
    <property type="term" value="P:regulation of DNA-templated transcription"/>
    <property type="evidence" value="ECO:0007669"/>
    <property type="project" value="InterPro"/>
</dbReference>
<evidence type="ECO:0000256" key="3">
    <source>
        <dbReference type="ARBA" id="ARBA00022833"/>
    </source>
</evidence>
<feature type="region of interest" description="Disordered" evidence="7">
    <location>
        <begin position="160"/>
        <end position="182"/>
    </location>
</feature>
<feature type="compositionally biased region" description="Low complexity" evidence="7">
    <location>
        <begin position="506"/>
        <end position="518"/>
    </location>
</feature>
<dbReference type="GO" id="GO:0043565">
    <property type="term" value="F:sequence-specific DNA binding"/>
    <property type="evidence" value="ECO:0007669"/>
    <property type="project" value="InterPro"/>
</dbReference>
<evidence type="ECO:0000256" key="8">
    <source>
        <dbReference type="SAM" id="SignalP"/>
    </source>
</evidence>
<keyword evidence="5" id="KW-0804">Transcription</keyword>
<keyword evidence="12" id="KW-1185">Reference proteome</keyword>
<feature type="compositionally biased region" description="Polar residues" evidence="7">
    <location>
        <begin position="237"/>
        <end position="246"/>
    </location>
</feature>
<dbReference type="Pfam" id="PF00320">
    <property type="entry name" value="GATA"/>
    <property type="match status" value="1"/>
</dbReference>
<evidence type="ECO:0000256" key="1">
    <source>
        <dbReference type="ARBA" id="ARBA00022723"/>
    </source>
</evidence>
<gene>
    <name evidence="11" type="ORF">FMOSSE_LOCUS5487</name>
</gene>
<evidence type="ECO:0000259" key="9">
    <source>
        <dbReference type="PROSITE" id="PS50112"/>
    </source>
</evidence>
<dbReference type="PROSITE" id="PS00344">
    <property type="entry name" value="GATA_ZN_FINGER_1"/>
    <property type="match status" value="1"/>
</dbReference>
<dbReference type="GO" id="GO:0008270">
    <property type="term" value="F:zinc ion binding"/>
    <property type="evidence" value="ECO:0007669"/>
    <property type="project" value="UniProtKB-KW"/>
</dbReference>
<dbReference type="SMART" id="SM00401">
    <property type="entry name" value="ZnF_GATA"/>
    <property type="match status" value="1"/>
</dbReference>
<keyword evidence="4" id="KW-0805">Transcription regulation</keyword>
<name>A0A9N9AHM2_FUNMO</name>
<accession>A0A9N9AHM2</accession>
<feature type="compositionally biased region" description="Polar residues" evidence="7">
    <location>
        <begin position="160"/>
        <end position="181"/>
    </location>
</feature>
<dbReference type="InterPro" id="IPR000679">
    <property type="entry name" value="Znf_GATA"/>
</dbReference>
<feature type="chain" id="PRO_5040113722" evidence="8">
    <location>
        <begin position="22"/>
        <end position="766"/>
    </location>
</feature>
<dbReference type="PROSITE" id="PS50112">
    <property type="entry name" value="PAS"/>
    <property type="match status" value="1"/>
</dbReference>
<feature type="region of interest" description="Disordered" evidence="7">
    <location>
        <begin position="722"/>
        <end position="744"/>
    </location>
</feature>
<feature type="region of interest" description="Disordered" evidence="7">
    <location>
        <begin position="612"/>
        <end position="639"/>
    </location>
</feature>
<feature type="region of interest" description="Disordered" evidence="7">
    <location>
        <begin position="325"/>
        <end position="349"/>
    </location>
</feature>
<evidence type="ECO:0000313" key="12">
    <source>
        <dbReference type="Proteomes" id="UP000789375"/>
    </source>
</evidence>
<dbReference type="AlphaFoldDB" id="A0A9N9AHM2"/>